<dbReference type="EMBL" id="CR382136">
    <property type="protein sequence ID" value="CAR65690.1"/>
    <property type="molecule type" value="Genomic_DNA"/>
</dbReference>
<reference evidence="7 8" key="1">
    <citation type="journal article" date="2004" name="Nature">
        <title>Genome evolution in yeasts.</title>
        <authorList>
            <consortium name="Genolevures"/>
            <person name="Dujon B."/>
            <person name="Sherman D."/>
            <person name="Fischer G."/>
            <person name="Durrens P."/>
            <person name="Casaregola S."/>
            <person name="Lafontaine I."/>
            <person name="de Montigny J."/>
            <person name="Marck C."/>
            <person name="Neuveglise C."/>
            <person name="Talla E."/>
            <person name="Goffard N."/>
            <person name="Frangeul L."/>
            <person name="Aigle M."/>
            <person name="Anthouard V."/>
            <person name="Babour A."/>
            <person name="Barbe V."/>
            <person name="Barnay S."/>
            <person name="Blanchin S."/>
            <person name="Beckerich J.M."/>
            <person name="Beyne E."/>
            <person name="Bleykasten C."/>
            <person name="Boisrame A."/>
            <person name="Boyer J."/>
            <person name="Cattolico L."/>
            <person name="Confanioleri F."/>
            <person name="de Daruvar A."/>
            <person name="Despons L."/>
            <person name="Fabre E."/>
            <person name="Fairhead C."/>
            <person name="Ferry-Dumazet H."/>
            <person name="Groppi A."/>
            <person name="Hantraye F."/>
            <person name="Hennequin C."/>
            <person name="Jauniaux N."/>
            <person name="Joyet P."/>
            <person name="Kachouri R."/>
            <person name="Kerrest A."/>
            <person name="Koszul R."/>
            <person name="Lemaire M."/>
            <person name="Lesur I."/>
            <person name="Ma L."/>
            <person name="Muller H."/>
            <person name="Nicaud J.M."/>
            <person name="Nikolski M."/>
            <person name="Oztas S."/>
            <person name="Ozier-Kalogeropoulos O."/>
            <person name="Pellenz S."/>
            <person name="Potier S."/>
            <person name="Richard G.F."/>
            <person name="Straub M.L."/>
            <person name="Suleau A."/>
            <person name="Swennene D."/>
            <person name="Tekaia F."/>
            <person name="Wesolowski-Louvel M."/>
            <person name="Westhof E."/>
            <person name="Wirth B."/>
            <person name="Zeniou-Meyer M."/>
            <person name="Zivanovic I."/>
            <person name="Bolotin-Fukuhara M."/>
            <person name="Thierry A."/>
            <person name="Bouchier C."/>
            <person name="Caudron B."/>
            <person name="Scarpelli C."/>
            <person name="Gaillardin C."/>
            <person name="Weissenbach J."/>
            <person name="Wincker P."/>
            <person name="Souciet J.L."/>
        </authorList>
    </citation>
    <scope>NUCLEOTIDE SEQUENCE [LARGE SCALE GENOMIC DNA]</scope>
    <source>
        <strain evidence="8">ATCC 36239 / CBS 767 / BCRC 21394 / JCM 1990 / NBRC 0083 / IGC 2968</strain>
    </source>
</reference>
<evidence type="ECO:0000256" key="4">
    <source>
        <dbReference type="ARBA" id="ARBA00071796"/>
    </source>
</evidence>
<dbReference type="InParanoid" id="B5RTK5"/>
<dbReference type="GO" id="GO:0004596">
    <property type="term" value="F:protein-N-terminal amino-acid acetyltransferase activity"/>
    <property type="evidence" value="ECO:0007669"/>
    <property type="project" value="EnsemblFungi"/>
</dbReference>
<dbReference type="GO" id="GO:0031417">
    <property type="term" value="C:NatC complex"/>
    <property type="evidence" value="ECO:0007669"/>
    <property type="project" value="EnsemblFungi"/>
</dbReference>
<dbReference type="KEGG" id="dha:DEHA2D17820g"/>
<dbReference type="PANTHER" id="PTHR45896">
    <property type="entry name" value="N-ALPHA-ACETYLTRANSFERASE 30"/>
    <property type="match status" value="1"/>
</dbReference>
<evidence type="ECO:0000259" key="6">
    <source>
        <dbReference type="PROSITE" id="PS51186"/>
    </source>
</evidence>
<dbReference type="STRING" id="284592.B5RTK5"/>
<accession>B5RTK5</accession>
<sequence>MLEDTDWYKKHKMSLITEIEGLFYFQFNVDSQDEFSKISTLISGHLSEPYSIYVYWFFLNTWPQYCYIVKESAESPDIVGVIISKVEAHRDVRMRGYIGMLVIDPAYRGRKIATHLVKLTVNRMVQLDAVDEVMLETEVINKGALGLYESLGFVRSKRLYRYYLNTHDAYRLILPISSKSGTRIAFLPPIESFEAMAT</sequence>
<comment type="similarity">
    <text evidence="3">Belongs to the acetyltransferase family. MAK3 subfamily.</text>
</comment>
<dbReference type="Proteomes" id="UP000000599">
    <property type="component" value="Chromosome D"/>
</dbReference>
<name>B5RTK5_DEBHA</name>
<dbReference type="CDD" id="cd04301">
    <property type="entry name" value="NAT_SF"/>
    <property type="match status" value="1"/>
</dbReference>
<evidence type="ECO:0000256" key="1">
    <source>
        <dbReference type="ARBA" id="ARBA00022679"/>
    </source>
</evidence>
<dbReference type="InterPro" id="IPR044542">
    <property type="entry name" value="NAA30-like"/>
</dbReference>
<evidence type="ECO:0000256" key="3">
    <source>
        <dbReference type="ARBA" id="ARBA00024025"/>
    </source>
</evidence>
<proteinExistence type="inferred from homology"/>
<dbReference type="GO" id="GO:0032880">
    <property type="term" value="P:regulation of protein localization"/>
    <property type="evidence" value="ECO:0007669"/>
    <property type="project" value="EnsemblFungi"/>
</dbReference>
<dbReference type="GeneID" id="8998556"/>
<dbReference type="SUPFAM" id="SSF55729">
    <property type="entry name" value="Acyl-CoA N-acyltransferases (Nat)"/>
    <property type="match status" value="1"/>
</dbReference>
<dbReference type="Gene3D" id="3.40.630.30">
    <property type="match status" value="1"/>
</dbReference>
<dbReference type="PROSITE" id="PS51186">
    <property type="entry name" value="GNAT"/>
    <property type="match status" value="1"/>
</dbReference>
<dbReference type="InterPro" id="IPR016181">
    <property type="entry name" value="Acyl_CoA_acyltransferase"/>
</dbReference>
<keyword evidence="8" id="KW-1185">Reference proteome</keyword>
<dbReference type="GO" id="GO:0000822">
    <property type="term" value="F:inositol hexakisphosphate binding"/>
    <property type="evidence" value="ECO:0007669"/>
    <property type="project" value="EnsemblFungi"/>
</dbReference>
<dbReference type="HOGENOM" id="CLU_013985_0_3_1"/>
<dbReference type="eggNOG" id="KOG3139">
    <property type="taxonomic scope" value="Eukaryota"/>
</dbReference>
<dbReference type="VEuPathDB" id="FungiDB:DEHA2D17820g"/>
<dbReference type="PANTHER" id="PTHR45896:SF1">
    <property type="entry name" value="N-ALPHA-ACETYLTRANSFERASE 30"/>
    <property type="match status" value="1"/>
</dbReference>
<evidence type="ECO:0000256" key="5">
    <source>
        <dbReference type="ARBA" id="ARBA00078622"/>
    </source>
</evidence>
<gene>
    <name evidence="7" type="ordered locus">DEHA2D17820g</name>
</gene>
<keyword evidence="2" id="KW-0012">Acyltransferase</keyword>
<organism evidence="7 8">
    <name type="scientific">Debaryomyces hansenii (strain ATCC 36239 / CBS 767 / BCRC 21394 / JCM 1990 / NBRC 0083 / IGC 2968)</name>
    <name type="common">Yeast</name>
    <name type="synonym">Torulaspora hansenii</name>
    <dbReference type="NCBI Taxonomy" id="284592"/>
    <lineage>
        <taxon>Eukaryota</taxon>
        <taxon>Fungi</taxon>
        <taxon>Dikarya</taxon>
        <taxon>Ascomycota</taxon>
        <taxon>Saccharomycotina</taxon>
        <taxon>Pichiomycetes</taxon>
        <taxon>Debaryomycetaceae</taxon>
        <taxon>Debaryomyces</taxon>
    </lineage>
</organism>
<dbReference type="RefSeq" id="XP_002770336.1">
    <property type="nucleotide sequence ID" value="XM_002770290.1"/>
</dbReference>
<feature type="domain" description="N-acetyltransferase" evidence="6">
    <location>
        <begin position="25"/>
        <end position="177"/>
    </location>
</feature>
<evidence type="ECO:0000256" key="2">
    <source>
        <dbReference type="ARBA" id="ARBA00023315"/>
    </source>
</evidence>
<protein>
    <recommendedName>
        <fullName evidence="4">N-alpha-acetyltransferase 30</fullName>
    </recommendedName>
    <alternativeName>
        <fullName evidence="5">NatC catalytic subunit</fullName>
    </alternativeName>
</protein>
<evidence type="ECO:0000313" key="8">
    <source>
        <dbReference type="Proteomes" id="UP000000599"/>
    </source>
</evidence>
<dbReference type="FunCoup" id="B5RTK5">
    <property type="interactions" value="479"/>
</dbReference>
<dbReference type="OrthoDB" id="249099at2759"/>
<dbReference type="Pfam" id="PF00583">
    <property type="entry name" value="Acetyltransf_1"/>
    <property type="match status" value="1"/>
</dbReference>
<dbReference type="OMA" id="LCIFARH"/>
<dbReference type="FunFam" id="3.40.630.30:FF:000199">
    <property type="entry name" value="N-acetyltransferase catalytic subunit, putative"/>
    <property type="match status" value="1"/>
</dbReference>
<dbReference type="AlphaFoldDB" id="B5RTK5"/>
<evidence type="ECO:0000313" key="7">
    <source>
        <dbReference type="EMBL" id="CAR65690.1"/>
    </source>
</evidence>
<dbReference type="InterPro" id="IPR000182">
    <property type="entry name" value="GNAT_dom"/>
</dbReference>
<keyword evidence="1" id="KW-0808">Transferase</keyword>